<protein>
    <submittedName>
        <fullName evidence="2">Glycosyltransferase</fullName>
        <ecNumber evidence="2">2.4.-.-</ecNumber>
    </submittedName>
</protein>
<dbReference type="Proteomes" id="UP001065613">
    <property type="component" value="Chromosome"/>
</dbReference>
<dbReference type="CDD" id="cd00761">
    <property type="entry name" value="Glyco_tranf_GTA_type"/>
    <property type="match status" value="1"/>
</dbReference>
<reference evidence="2" key="1">
    <citation type="submission" date="2021-04" db="EMBL/GenBank/DDBJ databases">
        <title>Genome sequence of Woronichinia naegeliana from Washington state freshwater lake bloom.</title>
        <authorList>
            <person name="Dreher T.W."/>
        </authorList>
    </citation>
    <scope>NUCLEOTIDE SEQUENCE</scope>
    <source>
        <strain evidence="2">WA131</strain>
    </source>
</reference>
<keyword evidence="2" id="KW-0808">Transferase</keyword>
<evidence type="ECO:0000259" key="1">
    <source>
        <dbReference type="Pfam" id="PF00535"/>
    </source>
</evidence>
<dbReference type="EMBL" id="CP073041">
    <property type="protein sequence ID" value="UXE61555.1"/>
    <property type="molecule type" value="Genomic_DNA"/>
</dbReference>
<dbReference type="Pfam" id="PF00535">
    <property type="entry name" value="Glycos_transf_2"/>
    <property type="match status" value="1"/>
</dbReference>
<dbReference type="InterPro" id="IPR001173">
    <property type="entry name" value="Glyco_trans_2-like"/>
</dbReference>
<accession>A0A977PXH8</accession>
<feature type="domain" description="Glycosyltransferase 2-like" evidence="1">
    <location>
        <begin position="8"/>
        <end position="117"/>
    </location>
</feature>
<organism evidence="2">
    <name type="scientific">Woronichinia naegeliana WA131</name>
    <dbReference type="NCBI Taxonomy" id="2824559"/>
    <lineage>
        <taxon>Bacteria</taxon>
        <taxon>Bacillati</taxon>
        <taxon>Cyanobacteriota</taxon>
        <taxon>Cyanophyceae</taxon>
        <taxon>Synechococcales</taxon>
        <taxon>Coelosphaeriaceae</taxon>
        <taxon>Woronichinia</taxon>
    </lineage>
</organism>
<dbReference type="PANTHER" id="PTHR43685">
    <property type="entry name" value="GLYCOSYLTRANSFERASE"/>
    <property type="match status" value="1"/>
</dbReference>
<name>A0A977PXH8_9CYAN</name>
<dbReference type="InterPro" id="IPR029044">
    <property type="entry name" value="Nucleotide-diphossugar_trans"/>
</dbReference>
<dbReference type="GO" id="GO:0016757">
    <property type="term" value="F:glycosyltransferase activity"/>
    <property type="evidence" value="ECO:0007669"/>
    <property type="project" value="UniProtKB-KW"/>
</dbReference>
<dbReference type="EC" id="2.4.-.-" evidence="2"/>
<gene>
    <name evidence="2" type="ORF">KA717_00660</name>
</gene>
<dbReference type="SUPFAM" id="SSF53448">
    <property type="entry name" value="Nucleotide-diphospho-sugar transferases"/>
    <property type="match status" value="1"/>
</dbReference>
<dbReference type="KEGG" id="wna:KA717_00660"/>
<sequence length="306" mass="34898">MISPSITAIICTHNRDRYLGEAIDSLLAQDSENFEVLVVDNASTDQTQQVVASRSHDQRLTYLYEPRLGLSLARNCGANHSQSEILAYLDDDAIATPHWLSTLQKAYQENEQLAIAGGKIILRWPDDVKIPQWLSLEMMGALGHYDLGTETLQISQPGLTPRGLNYSLRRRFLEQVGGFNQGLGRMGTQLLSNEELYMTELALHQGLTVAYLPDALVYHQVAPERLEYQWFLRRAWWQGISECQRESLTGSATISPLQKGLENMIRGIYKALKYWQDTGLRFENFLYAYGQIGYLSQWLKMSVFQR</sequence>
<evidence type="ECO:0000313" key="2">
    <source>
        <dbReference type="EMBL" id="UXE61555.1"/>
    </source>
</evidence>
<dbReference type="AlphaFoldDB" id="A0A977PXH8"/>
<dbReference type="InterPro" id="IPR050834">
    <property type="entry name" value="Glycosyltransf_2"/>
</dbReference>
<dbReference type="Gene3D" id="3.90.550.10">
    <property type="entry name" value="Spore Coat Polysaccharide Biosynthesis Protein SpsA, Chain A"/>
    <property type="match status" value="1"/>
</dbReference>
<keyword evidence="2" id="KW-0328">Glycosyltransferase</keyword>
<dbReference type="PANTHER" id="PTHR43685:SF3">
    <property type="entry name" value="SLR2126 PROTEIN"/>
    <property type="match status" value="1"/>
</dbReference>
<proteinExistence type="predicted"/>